<dbReference type="Pfam" id="PF09346">
    <property type="entry name" value="SMI1_KNR4"/>
    <property type="match status" value="1"/>
</dbReference>
<dbReference type="Gene3D" id="3.40.1580.10">
    <property type="entry name" value="SMI1/KNR4-like"/>
    <property type="match status" value="1"/>
</dbReference>
<dbReference type="Proteomes" id="UP000240009">
    <property type="component" value="Unassembled WGS sequence"/>
</dbReference>
<evidence type="ECO:0000313" key="3">
    <source>
        <dbReference type="Proteomes" id="UP000240009"/>
    </source>
</evidence>
<dbReference type="InterPro" id="IPR018958">
    <property type="entry name" value="Knr4/Smi1-like_dom"/>
</dbReference>
<gene>
    <name evidence="2" type="ORF">C5Y96_07680</name>
</gene>
<sequence>MAKLLEILSDSTAGWTRRPPATNDDIKALIASCDFDLPDEYLAFLRYSNGGEGFLCIEPWYFQLCSSGELPEYNQGYNVSEFLPGWFAIGSSGGGEMLAIRKQDGSPCPVYMVPFIPMAESDAVQIAHDFEMFAMALGREEDKA</sequence>
<protein>
    <recommendedName>
        <fullName evidence="1">Knr4/Smi1-like domain-containing protein</fullName>
    </recommendedName>
</protein>
<dbReference type="OrthoDB" id="5198158at2"/>
<name>A0A2S8FY85_9BACT</name>
<feature type="domain" description="Knr4/Smi1-like" evidence="1">
    <location>
        <begin position="20"/>
        <end position="136"/>
    </location>
</feature>
<dbReference type="InterPro" id="IPR037883">
    <property type="entry name" value="Knr4/Smi1-like_sf"/>
</dbReference>
<accession>A0A2S8FY85</accession>
<proteinExistence type="predicted"/>
<dbReference type="AlphaFoldDB" id="A0A2S8FY85"/>
<dbReference type="SMART" id="SM00860">
    <property type="entry name" value="SMI1_KNR4"/>
    <property type="match status" value="1"/>
</dbReference>
<dbReference type="RefSeq" id="WP_105351595.1">
    <property type="nucleotide sequence ID" value="NZ_PUIA01000017.1"/>
</dbReference>
<evidence type="ECO:0000259" key="1">
    <source>
        <dbReference type="SMART" id="SM00860"/>
    </source>
</evidence>
<dbReference type="EMBL" id="PUIA01000017">
    <property type="protein sequence ID" value="PQO37030.1"/>
    <property type="molecule type" value="Genomic_DNA"/>
</dbReference>
<evidence type="ECO:0000313" key="2">
    <source>
        <dbReference type="EMBL" id="PQO37030.1"/>
    </source>
</evidence>
<comment type="caution">
    <text evidence="2">The sequence shown here is derived from an EMBL/GenBank/DDBJ whole genome shotgun (WGS) entry which is preliminary data.</text>
</comment>
<reference evidence="2 3" key="1">
    <citation type="submission" date="2018-02" db="EMBL/GenBank/DDBJ databases">
        <title>Comparative genomes isolates from brazilian mangrove.</title>
        <authorList>
            <person name="Araujo J.E."/>
            <person name="Taketani R.G."/>
            <person name="Silva M.C.P."/>
            <person name="Loureco M.V."/>
            <person name="Andreote F.D."/>
        </authorList>
    </citation>
    <scope>NUCLEOTIDE SEQUENCE [LARGE SCALE GENOMIC DNA]</scope>
    <source>
        <strain evidence="2 3">HEX-2 MGV</strain>
    </source>
</reference>
<organism evidence="2 3">
    <name type="scientific">Blastopirellula marina</name>
    <dbReference type="NCBI Taxonomy" id="124"/>
    <lineage>
        <taxon>Bacteria</taxon>
        <taxon>Pseudomonadati</taxon>
        <taxon>Planctomycetota</taxon>
        <taxon>Planctomycetia</taxon>
        <taxon>Pirellulales</taxon>
        <taxon>Pirellulaceae</taxon>
        <taxon>Blastopirellula</taxon>
    </lineage>
</organism>
<dbReference type="SUPFAM" id="SSF160631">
    <property type="entry name" value="SMI1/KNR4-like"/>
    <property type="match status" value="1"/>
</dbReference>